<feature type="domain" description="Teneurin-like YD-shell" evidence="2">
    <location>
        <begin position="123"/>
        <end position="223"/>
    </location>
</feature>
<organism evidence="3 4">
    <name type="scientific">Cohnella faecalis</name>
    <dbReference type="NCBI Taxonomy" id="2315694"/>
    <lineage>
        <taxon>Bacteria</taxon>
        <taxon>Bacillati</taxon>
        <taxon>Bacillota</taxon>
        <taxon>Bacilli</taxon>
        <taxon>Bacillales</taxon>
        <taxon>Paenibacillaceae</taxon>
        <taxon>Cohnella</taxon>
    </lineage>
</organism>
<dbReference type="EMBL" id="QXJM01000015">
    <property type="protein sequence ID" value="RIE05183.1"/>
    <property type="molecule type" value="Genomic_DNA"/>
</dbReference>
<protein>
    <submittedName>
        <fullName evidence="3">RHS repeat-associated core domain-containing protein</fullName>
    </submittedName>
</protein>
<evidence type="ECO:0000313" key="3">
    <source>
        <dbReference type="EMBL" id="RIE05183.1"/>
    </source>
</evidence>
<evidence type="ECO:0000259" key="2">
    <source>
        <dbReference type="Pfam" id="PF25023"/>
    </source>
</evidence>
<sequence length="286" mass="32606">MLTDDQLERNGCEYLVFPNLFPLIGGMADIAVLFESGRRHIANYKFEACTDSVYATNYSYNGDGYRTSVVDAVYGTTKFYWSGDQIELEADKSGQMRARNVYGLERIGHVIGSGSTSYLPNEANTYYYLYDGHGDTRALLDVSGEIASGYRYDPWGRVTSATGTLDNPYLYAGEYTDVTGLQYLRSRYYNPAIGRFLTEDTYPGQLSNPLTMNLYVYVGNNPMVYTDPSGHVWKAWHDGPEWLPFSQKYIDNYENNLKQGLDWIDRKNKALGSTARVQIRSRRRHQ</sequence>
<dbReference type="PANTHER" id="PTHR32305">
    <property type="match status" value="1"/>
</dbReference>
<dbReference type="InterPro" id="IPR050708">
    <property type="entry name" value="T6SS_VgrG/RHS"/>
</dbReference>
<dbReference type="NCBIfam" id="TIGR03696">
    <property type="entry name" value="Rhs_assc_core"/>
    <property type="match status" value="1"/>
</dbReference>
<accession>A0A398CRL6</accession>
<reference evidence="3 4" key="1">
    <citation type="submission" date="2018-09" db="EMBL/GenBank/DDBJ databases">
        <title>Cohnella cavernae sp. nov., isolated from a karst cave.</title>
        <authorList>
            <person name="Zhu H."/>
        </authorList>
    </citation>
    <scope>NUCLEOTIDE SEQUENCE [LARGE SCALE GENOMIC DNA]</scope>
    <source>
        <strain evidence="3 4">K2E09-144</strain>
    </source>
</reference>
<name>A0A398CRL6_9BACL</name>
<evidence type="ECO:0000313" key="4">
    <source>
        <dbReference type="Proteomes" id="UP000266340"/>
    </source>
</evidence>
<dbReference type="InterPro" id="IPR022385">
    <property type="entry name" value="Rhs_assc_core"/>
</dbReference>
<dbReference type="PANTHER" id="PTHR32305:SF17">
    <property type="entry name" value="TRNA NUCLEASE WAPA"/>
    <property type="match status" value="1"/>
</dbReference>
<keyword evidence="1" id="KW-0677">Repeat</keyword>
<gene>
    <name evidence="3" type="ORF">D3H35_02095</name>
</gene>
<comment type="caution">
    <text evidence="3">The sequence shown here is derived from an EMBL/GenBank/DDBJ whole genome shotgun (WGS) entry which is preliminary data.</text>
</comment>
<evidence type="ECO:0000256" key="1">
    <source>
        <dbReference type="ARBA" id="ARBA00022737"/>
    </source>
</evidence>
<dbReference type="Pfam" id="PF25023">
    <property type="entry name" value="TEN_YD-shell"/>
    <property type="match status" value="1"/>
</dbReference>
<proteinExistence type="predicted"/>
<dbReference type="InterPro" id="IPR056823">
    <property type="entry name" value="TEN-like_YD-shell"/>
</dbReference>
<keyword evidence="4" id="KW-1185">Reference proteome</keyword>
<dbReference type="Proteomes" id="UP000266340">
    <property type="component" value="Unassembled WGS sequence"/>
</dbReference>
<dbReference type="Gene3D" id="2.180.10.10">
    <property type="entry name" value="RHS repeat-associated core"/>
    <property type="match status" value="1"/>
</dbReference>
<dbReference type="AlphaFoldDB" id="A0A398CRL6"/>